<name>A0ABN5U1Z6_9GAMM</name>
<dbReference type="SUPFAM" id="SSF51182">
    <property type="entry name" value="RmlC-like cupins"/>
    <property type="match status" value="1"/>
</dbReference>
<accession>A0ABN5U1Z6</accession>
<dbReference type="InterPro" id="IPR011051">
    <property type="entry name" value="RmlC_Cupin_sf"/>
</dbReference>
<reference evidence="4" key="1">
    <citation type="submission" date="2017-03" db="EMBL/GenBank/DDBJ databases">
        <title>Full genome sequence of a non-lethal Shewanella isolate that potentiates virulence of Vibio parahaemolyticus causing acute hepatopancreatic necrosis disease (AHPND) in shrimp.</title>
        <authorList>
            <person name="Prachumwat A."/>
            <person name="Sritunyalucksana K."/>
        </authorList>
    </citation>
    <scope>NUCLEOTIDE SEQUENCE [LARGE SCALE GENOMIC DNA]</scope>
    <source>
        <strain evidence="4">TH2012</strain>
    </source>
</reference>
<dbReference type="RefSeq" id="WP_126169338.1">
    <property type="nucleotide sequence ID" value="NZ_CP020373.1"/>
</dbReference>
<dbReference type="Proteomes" id="UP000278437">
    <property type="component" value="Chromosome"/>
</dbReference>
<evidence type="ECO:0000313" key="3">
    <source>
        <dbReference type="EMBL" id="AZQ13236.1"/>
    </source>
</evidence>
<keyword evidence="1" id="KW-0479">Metal-binding</keyword>
<dbReference type="PANTHER" id="PTHR35848">
    <property type="entry name" value="OXALATE-BINDING PROTEIN"/>
    <property type="match status" value="1"/>
</dbReference>
<organism evidence="3 4">
    <name type="scientific">Shewanella khirikhana</name>
    <dbReference type="NCBI Taxonomy" id="1965282"/>
    <lineage>
        <taxon>Bacteria</taxon>
        <taxon>Pseudomonadati</taxon>
        <taxon>Pseudomonadota</taxon>
        <taxon>Gammaproteobacteria</taxon>
        <taxon>Alteromonadales</taxon>
        <taxon>Shewanellaceae</taxon>
        <taxon>Shewanella</taxon>
    </lineage>
</organism>
<evidence type="ECO:0000313" key="4">
    <source>
        <dbReference type="Proteomes" id="UP000278437"/>
    </source>
</evidence>
<dbReference type="CDD" id="cd02224">
    <property type="entry name" value="cupin_SPO2919-like"/>
    <property type="match status" value="1"/>
</dbReference>
<gene>
    <name evidence="3" type="ORF">STH12_04210</name>
</gene>
<dbReference type="EMBL" id="CP020373">
    <property type="protein sequence ID" value="AZQ13236.1"/>
    <property type="molecule type" value="Genomic_DNA"/>
</dbReference>
<sequence>MKPFLNLNELCLQPDMGEQSELGQYGETSFAVSNLIGAKRLGYSVSIVPPGKRVCPFHNHRANEEMFLILAGSGTLRFGEHSYPVGPMDIIACPPGGPEVAHQLINSGDIDLRYLCLSTQDEVDVCEYPDSNKILAMAGPQGTRTLRHMSRKQDAVDYWEGELGSDEP</sequence>
<dbReference type="InterPro" id="IPR014710">
    <property type="entry name" value="RmlC-like_jellyroll"/>
</dbReference>
<proteinExistence type="predicted"/>
<keyword evidence="4" id="KW-1185">Reference proteome</keyword>
<evidence type="ECO:0000259" key="2">
    <source>
        <dbReference type="Pfam" id="PF07883"/>
    </source>
</evidence>
<feature type="domain" description="Cupin type-2" evidence="2">
    <location>
        <begin position="46"/>
        <end position="117"/>
    </location>
</feature>
<protein>
    <submittedName>
        <fullName evidence="3">Cupin domain protein</fullName>
    </submittedName>
</protein>
<dbReference type="Pfam" id="PF07883">
    <property type="entry name" value="Cupin_2"/>
    <property type="match status" value="1"/>
</dbReference>
<dbReference type="InterPro" id="IPR051610">
    <property type="entry name" value="GPI/OXD"/>
</dbReference>
<dbReference type="Gene3D" id="2.60.120.10">
    <property type="entry name" value="Jelly Rolls"/>
    <property type="match status" value="1"/>
</dbReference>
<dbReference type="PANTHER" id="PTHR35848:SF6">
    <property type="entry name" value="CUPIN TYPE-2 DOMAIN-CONTAINING PROTEIN"/>
    <property type="match status" value="1"/>
</dbReference>
<evidence type="ECO:0000256" key="1">
    <source>
        <dbReference type="ARBA" id="ARBA00022723"/>
    </source>
</evidence>
<dbReference type="InterPro" id="IPR013096">
    <property type="entry name" value="Cupin_2"/>
</dbReference>